<name>A0ABS5AGQ5_9PSEU</name>
<dbReference type="Proteomes" id="UP001519363">
    <property type="component" value="Unassembled WGS sequence"/>
</dbReference>
<comment type="caution">
    <text evidence="1">The sequence shown here is derived from an EMBL/GenBank/DDBJ whole genome shotgun (WGS) entry which is preliminary data.</text>
</comment>
<evidence type="ECO:0000313" key="2">
    <source>
        <dbReference type="Proteomes" id="UP001519363"/>
    </source>
</evidence>
<organism evidence="1 2">
    <name type="scientific">Crossiella equi</name>
    <dbReference type="NCBI Taxonomy" id="130796"/>
    <lineage>
        <taxon>Bacteria</taxon>
        <taxon>Bacillati</taxon>
        <taxon>Actinomycetota</taxon>
        <taxon>Actinomycetes</taxon>
        <taxon>Pseudonocardiales</taxon>
        <taxon>Pseudonocardiaceae</taxon>
        <taxon>Crossiella</taxon>
    </lineage>
</organism>
<reference evidence="1 2" key="1">
    <citation type="submission" date="2021-03" db="EMBL/GenBank/DDBJ databases">
        <title>Sequencing the genomes of 1000 actinobacteria strains.</title>
        <authorList>
            <person name="Klenk H.-P."/>
        </authorList>
    </citation>
    <scope>NUCLEOTIDE SEQUENCE [LARGE SCALE GENOMIC DNA]</scope>
    <source>
        <strain evidence="1 2">DSM 44580</strain>
    </source>
</reference>
<sequence length="215" mass="24303">MLSGLFALAVLALPVLGLTGLVVGLVVVARKQQVRRDEEWAAASAHFGWQWVPADHHLLVTRFLGRHTRLRRTGNRMVRGEHRGRPFLAFPALRPDGDSSNLVVVLTLPLPRPCPELYVVRTRLRLFSFGSRPQVGDPQFDHAFALRCDVPGFAQHFLTPAVRGHMMAHSQTRELVHRIGPTDIVVWHLGRFEVNSVRWLLEYTNDLYEAALSGR</sequence>
<dbReference type="RefSeq" id="WP_209707235.1">
    <property type="nucleotide sequence ID" value="NZ_JAGIOO010000001.1"/>
</dbReference>
<dbReference type="EMBL" id="JAGIOO010000001">
    <property type="protein sequence ID" value="MBP2475758.1"/>
    <property type="molecule type" value="Genomic_DNA"/>
</dbReference>
<protein>
    <submittedName>
        <fullName evidence="1">Uncharacterized protein</fullName>
    </submittedName>
</protein>
<accession>A0ABS5AGQ5</accession>
<gene>
    <name evidence="1" type="ORF">JOF53_004630</name>
</gene>
<keyword evidence="2" id="KW-1185">Reference proteome</keyword>
<evidence type="ECO:0000313" key="1">
    <source>
        <dbReference type="EMBL" id="MBP2475758.1"/>
    </source>
</evidence>
<proteinExistence type="predicted"/>